<dbReference type="PROSITE" id="PS51257">
    <property type="entry name" value="PROKAR_LIPOPROTEIN"/>
    <property type="match status" value="1"/>
</dbReference>
<feature type="signal peptide" evidence="1">
    <location>
        <begin position="1"/>
        <end position="21"/>
    </location>
</feature>
<organism evidence="2 3">
    <name type="scientific">Peribacillus butanolivorans</name>
    <dbReference type="NCBI Taxonomy" id="421767"/>
    <lineage>
        <taxon>Bacteria</taxon>
        <taxon>Bacillati</taxon>
        <taxon>Bacillota</taxon>
        <taxon>Bacilli</taxon>
        <taxon>Bacillales</taxon>
        <taxon>Bacillaceae</taxon>
        <taxon>Peribacillus</taxon>
    </lineage>
</organism>
<dbReference type="Proteomes" id="UP000220106">
    <property type="component" value="Unassembled WGS sequence"/>
</dbReference>
<reference evidence="2 3" key="1">
    <citation type="submission" date="2017-09" db="EMBL/GenBank/DDBJ databases">
        <title>Large-scale bioinformatics analysis of Bacillus genomes uncovers conserved roles of natural products in bacterial physiology.</title>
        <authorList>
            <consortium name="Agbiome Team Llc"/>
            <person name="Bleich R.M."/>
            <person name="Kirk G.J."/>
            <person name="Santa Maria K.C."/>
            <person name="Allen S.E."/>
            <person name="Farag S."/>
            <person name="Shank E.A."/>
            <person name="Bowers A."/>
        </authorList>
    </citation>
    <scope>NUCLEOTIDE SEQUENCE [LARGE SCALE GENOMIC DNA]</scope>
    <source>
        <strain evidence="2 3">AFS003229</strain>
    </source>
</reference>
<evidence type="ECO:0008006" key="4">
    <source>
        <dbReference type="Google" id="ProtNLM"/>
    </source>
</evidence>
<proteinExistence type="predicted"/>
<gene>
    <name evidence="2" type="ORF">CN689_21685</name>
</gene>
<protein>
    <recommendedName>
        <fullName evidence="4">Lipoprotein</fullName>
    </recommendedName>
</protein>
<dbReference type="AlphaFoldDB" id="A0AAX0RZV4"/>
<comment type="caution">
    <text evidence="2">The sequence shown here is derived from an EMBL/GenBank/DDBJ whole genome shotgun (WGS) entry which is preliminary data.</text>
</comment>
<name>A0AAX0RZV4_9BACI</name>
<evidence type="ECO:0000256" key="1">
    <source>
        <dbReference type="SAM" id="SignalP"/>
    </source>
</evidence>
<keyword evidence="1" id="KW-0732">Signal</keyword>
<dbReference type="RefSeq" id="WP_098177328.1">
    <property type="nucleotide sequence ID" value="NZ_CP050509.1"/>
</dbReference>
<evidence type="ECO:0000313" key="2">
    <source>
        <dbReference type="EMBL" id="PEJ29793.1"/>
    </source>
</evidence>
<feature type="chain" id="PRO_5043589474" description="Lipoprotein" evidence="1">
    <location>
        <begin position="22"/>
        <end position="193"/>
    </location>
</feature>
<accession>A0AAX0RZV4</accession>
<evidence type="ECO:0000313" key="3">
    <source>
        <dbReference type="Proteomes" id="UP000220106"/>
    </source>
</evidence>
<sequence>MRKWFLFISLFFVLFFLSACSSNPSLELVDANVDIVKDKSLVGSIGITEGERKGDELIPTALFYEFTIKNTGNKTVGSIGEADKGIELKIEPKDKLKSVSEDVIGFNIYNPEDYNESGVGFGQSFLSVLKSDEKGKYTFNYGLGVSEENSQVPLLVPSKEKLDELKEYAFNAFLVVTIGNQEIARFDLNKLKN</sequence>
<dbReference type="EMBL" id="NUEQ01000037">
    <property type="protein sequence ID" value="PEJ29793.1"/>
    <property type="molecule type" value="Genomic_DNA"/>
</dbReference>